<reference evidence="1 2" key="1">
    <citation type="submission" date="2021-10" db="EMBL/GenBank/DDBJ databases">
        <authorList>
            <person name="Chen M."/>
        </authorList>
    </citation>
    <scope>NUCLEOTIDE SEQUENCE [LARGE SCALE GENOMIC DNA]</scope>
    <source>
        <strain evidence="1 2">H3-26</strain>
    </source>
</reference>
<protein>
    <recommendedName>
        <fullName evidence="3">Sugar ABC transporter ATPase</fullName>
    </recommendedName>
</protein>
<evidence type="ECO:0000313" key="1">
    <source>
        <dbReference type="EMBL" id="MCB5196885.1"/>
    </source>
</evidence>
<proteinExistence type="predicted"/>
<gene>
    <name evidence="1" type="ORF">LG219_11455</name>
</gene>
<dbReference type="PANTHER" id="PTHR35271:SF1">
    <property type="entry name" value="ABC TRANSPORTER, SUBSTRATE-BINDING LIPOPROTEIN"/>
    <property type="match status" value="1"/>
</dbReference>
<evidence type="ECO:0008006" key="3">
    <source>
        <dbReference type="Google" id="ProtNLM"/>
    </source>
</evidence>
<name>A0ABS8BMD7_9NEIS</name>
<dbReference type="PANTHER" id="PTHR35271">
    <property type="entry name" value="ABC TRANSPORTER, SUBSTRATE-BINDING LIPOPROTEIN-RELATED"/>
    <property type="match status" value="1"/>
</dbReference>
<dbReference type="RefSeq" id="WP_226764620.1">
    <property type="nucleotide sequence ID" value="NZ_JAJAWG010000007.1"/>
</dbReference>
<dbReference type="Pfam" id="PF04392">
    <property type="entry name" value="ABC_sub_bind"/>
    <property type="match status" value="1"/>
</dbReference>
<keyword evidence="2" id="KW-1185">Reference proteome</keyword>
<organism evidence="1 2">
    <name type="scientific">Deefgea salmonis</name>
    <dbReference type="NCBI Taxonomy" id="2875502"/>
    <lineage>
        <taxon>Bacteria</taxon>
        <taxon>Pseudomonadati</taxon>
        <taxon>Pseudomonadota</taxon>
        <taxon>Betaproteobacteria</taxon>
        <taxon>Neisseriales</taxon>
        <taxon>Chitinibacteraceae</taxon>
        <taxon>Deefgea</taxon>
    </lineage>
</organism>
<sequence length="319" mass="35733">MSYLRYLALLLFFLASSVMAYPLVIVVESYHPENAWDKAYLNGLRSKLDGVAELDFIALDTKRLPTSAHLEQADLAFYEIQQKKPDLVVLGDDAALALLGPRLARMKMPVVFLGINADPAQYFGGKLPENITGVIERPLYQQNFNLIRELLPQAKNILVLLDQDRSAYFIQADIQRLKHNDIDVVLVNNYSLWQNKVMNASLQYDAIVLGTYQALIGANGQHVEADEVMSWTRAHSPVPIFGFWDVAISRQGAAGGMVLSGFEHGAVAGTMARAMLQQPRQVLPVQQSSPGHLIFSRAQANYWKIQIPRKMSKRVSWLP</sequence>
<comment type="caution">
    <text evidence="1">The sequence shown here is derived from an EMBL/GenBank/DDBJ whole genome shotgun (WGS) entry which is preliminary data.</text>
</comment>
<dbReference type="Proteomes" id="UP001198034">
    <property type="component" value="Unassembled WGS sequence"/>
</dbReference>
<evidence type="ECO:0000313" key="2">
    <source>
        <dbReference type="Proteomes" id="UP001198034"/>
    </source>
</evidence>
<dbReference type="EMBL" id="JAJAWG010000007">
    <property type="protein sequence ID" value="MCB5196885.1"/>
    <property type="molecule type" value="Genomic_DNA"/>
</dbReference>
<dbReference type="Gene3D" id="3.40.50.2300">
    <property type="match status" value="2"/>
</dbReference>
<dbReference type="InterPro" id="IPR007487">
    <property type="entry name" value="ABC_transpt-TYRBP-like"/>
</dbReference>
<accession>A0ABS8BMD7</accession>